<keyword evidence="11" id="KW-1185">Reference proteome</keyword>
<dbReference type="CDD" id="cd06261">
    <property type="entry name" value="TM_PBP2"/>
    <property type="match status" value="1"/>
</dbReference>
<proteinExistence type="inferred from homology"/>
<accession>A0A0A0JTT7</accession>
<dbReference type="GO" id="GO:0006865">
    <property type="term" value="P:amino acid transport"/>
    <property type="evidence" value="ECO:0007669"/>
    <property type="project" value="UniProtKB-KW"/>
</dbReference>
<evidence type="ECO:0000256" key="3">
    <source>
        <dbReference type="ARBA" id="ARBA00022475"/>
    </source>
</evidence>
<organism evidence="10 11">
    <name type="scientific">Knoellia subterranea KCTC 19937</name>
    <dbReference type="NCBI Taxonomy" id="1385521"/>
    <lineage>
        <taxon>Bacteria</taxon>
        <taxon>Bacillati</taxon>
        <taxon>Actinomycetota</taxon>
        <taxon>Actinomycetes</taxon>
        <taxon>Micrococcales</taxon>
        <taxon>Intrasporangiaceae</taxon>
        <taxon>Knoellia</taxon>
    </lineage>
</organism>
<dbReference type="GO" id="GO:0022857">
    <property type="term" value="F:transmembrane transporter activity"/>
    <property type="evidence" value="ECO:0007669"/>
    <property type="project" value="InterPro"/>
</dbReference>
<evidence type="ECO:0000313" key="11">
    <source>
        <dbReference type="Proteomes" id="UP000030011"/>
    </source>
</evidence>
<dbReference type="SUPFAM" id="SSF161098">
    <property type="entry name" value="MetI-like"/>
    <property type="match status" value="1"/>
</dbReference>
<sequence>MSTTATSETPAPVKNKLSPRRRAQRIRWIQYAVLVLVVLALILTVDWKAVHTSFFNAEDIKLTFTSGLGTAVKNTLLYTVGAFVIGLILGTILALMRLSSVGPYRWIATAWIEFFRGLPALLVLLVFGTLSIPFPGLVIPFDPYGTVWLGLGIVASAYMAETIRAGIQAVSKGQVEAARSLGMTAGAATRKVVLPQALRVVIPPLTNELILLIKDSSLVFILGISAGGFELTKYGRDLGNQTASLTPLTVAGLCYLFITLPLSLLVRRMEARQKKER</sequence>
<dbReference type="Pfam" id="PF00528">
    <property type="entry name" value="BPD_transp_1"/>
    <property type="match status" value="1"/>
</dbReference>
<evidence type="ECO:0000256" key="8">
    <source>
        <dbReference type="RuleBase" id="RU363032"/>
    </source>
</evidence>
<dbReference type="PROSITE" id="PS50928">
    <property type="entry name" value="ABC_TM1"/>
    <property type="match status" value="1"/>
</dbReference>
<dbReference type="NCBIfam" id="TIGR01726">
    <property type="entry name" value="HEQRo_perm_3TM"/>
    <property type="match status" value="1"/>
</dbReference>
<dbReference type="InterPro" id="IPR043429">
    <property type="entry name" value="ArtM/GltK/GlnP/TcyL/YhdX-like"/>
</dbReference>
<dbReference type="Gene3D" id="1.10.3720.10">
    <property type="entry name" value="MetI-like"/>
    <property type="match status" value="1"/>
</dbReference>
<evidence type="ECO:0000256" key="2">
    <source>
        <dbReference type="ARBA" id="ARBA00022448"/>
    </source>
</evidence>
<dbReference type="PANTHER" id="PTHR30614:SF0">
    <property type="entry name" value="L-CYSTINE TRANSPORT SYSTEM PERMEASE PROTEIN TCYL"/>
    <property type="match status" value="1"/>
</dbReference>
<protein>
    <submittedName>
        <fullName evidence="10">ABC transporter permease</fullName>
    </submittedName>
</protein>
<keyword evidence="2 8" id="KW-0813">Transport</keyword>
<dbReference type="InterPro" id="IPR035906">
    <property type="entry name" value="MetI-like_sf"/>
</dbReference>
<comment type="subcellular location">
    <subcellularLocation>
        <location evidence="1 8">Cell membrane</location>
        <topology evidence="1 8">Multi-pass membrane protein</topology>
    </subcellularLocation>
</comment>
<dbReference type="PANTHER" id="PTHR30614">
    <property type="entry name" value="MEMBRANE COMPONENT OF AMINO ACID ABC TRANSPORTER"/>
    <property type="match status" value="1"/>
</dbReference>
<feature type="transmembrane region" description="Helical" evidence="8">
    <location>
        <begin position="76"/>
        <end position="96"/>
    </location>
</feature>
<evidence type="ECO:0000259" key="9">
    <source>
        <dbReference type="PROSITE" id="PS50928"/>
    </source>
</evidence>
<dbReference type="InterPro" id="IPR010065">
    <property type="entry name" value="AA_ABC_transptr_permease_3TM"/>
</dbReference>
<reference evidence="10 11" key="1">
    <citation type="submission" date="2013-08" db="EMBL/GenBank/DDBJ databases">
        <title>The genome sequence of Knoellia subterranea.</title>
        <authorList>
            <person name="Zhu W."/>
            <person name="Wang G."/>
        </authorList>
    </citation>
    <scope>NUCLEOTIDE SEQUENCE [LARGE SCALE GENOMIC DNA]</scope>
    <source>
        <strain evidence="10 11">KCTC 19937</strain>
    </source>
</reference>
<feature type="domain" description="ABC transmembrane type-1" evidence="9">
    <location>
        <begin position="72"/>
        <end position="266"/>
    </location>
</feature>
<comment type="caution">
    <text evidence="10">The sequence shown here is derived from an EMBL/GenBank/DDBJ whole genome shotgun (WGS) entry which is preliminary data.</text>
</comment>
<name>A0A0A0JTT7_9MICO</name>
<comment type="similarity">
    <text evidence="8">Belongs to the binding-protein-dependent transport system permease family.</text>
</comment>
<evidence type="ECO:0000313" key="10">
    <source>
        <dbReference type="EMBL" id="KGN39482.1"/>
    </source>
</evidence>
<dbReference type="GO" id="GO:0043190">
    <property type="term" value="C:ATP-binding cassette (ABC) transporter complex"/>
    <property type="evidence" value="ECO:0007669"/>
    <property type="project" value="InterPro"/>
</dbReference>
<dbReference type="EMBL" id="AVPK01000001">
    <property type="protein sequence ID" value="KGN39482.1"/>
    <property type="molecule type" value="Genomic_DNA"/>
</dbReference>
<keyword evidence="4 8" id="KW-0812">Transmembrane</keyword>
<evidence type="ECO:0000256" key="5">
    <source>
        <dbReference type="ARBA" id="ARBA00022970"/>
    </source>
</evidence>
<dbReference type="STRING" id="1385521.N803_03245"/>
<feature type="transmembrane region" description="Helical" evidence="8">
    <location>
        <begin position="117"/>
        <end position="139"/>
    </location>
</feature>
<dbReference type="eggNOG" id="COG0765">
    <property type="taxonomic scope" value="Bacteria"/>
</dbReference>
<dbReference type="OrthoDB" id="92598at2"/>
<feature type="transmembrane region" description="Helical" evidence="8">
    <location>
        <begin position="28"/>
        <end position="45"/>
    </location>
</feature>
<dbReference type="InterPro" id="IPR000515">
    <property type="entry name" value="MetI-like"/>
</dbReference>
<evidence type="ECO:0000256" key="7">
    <source>
        <dbReference type="ARBA" id="ARBA00023136"/>
    </source>
</evidence>
<evidence type="ECO:0000256" key="4">
    <source>
        <dbReference type="ARBA" id="ARBA00022692"/>
    </source>
</evidence>
<evidence type="ECO:0000256" key="6">
    <source>
        <dbReference type="ARBA" id="ARBA00022989"/>
    </source>
</evidence>
<feature type="transmembrane region" description="Helical" evidence="8">
    <location>
        <begin position="248"/>
        <end position="267"/>
    </location>
</feature>
<dbReference type="AlphaFoldDB" id="A0A0A0JTT7"/>
<keyword evidence="5" id="KW-0029">Amino-acid transport</keyword>
<gene>
    <name evidence="10" type="ORF">N803_03245</name>
</gene>
<keyword evidence="3" id="KW-1003">Cell membrane</keyword>
<dbReference type="Proteomes" id="UP000030011">
    <property type="component" value="Unassembled WGS sequence"/>
</dbReference>
<keyword evidence="7 8" id="KW-0472">Membrane</keyword>
<evidence type="ECO:0000256" key="1">
    <source>
        <dbReference type="ARBA" id="ARBA00004651"/>
    </source>
</evidence>
<dbReference type="RefSeq" id="WP_084763938.1">
    <property type="nucleotide sequence ID" value="NZ_AVPK01000001.1"/>
</dbReference>
<keyword evidence="6 8" id="KW-1133">Transmembrane helix</keyword>